<name>A0A180GS75_PUCT1</name>
<protein>
    <submittedName>
        <fullName evidence="2 3">Uncharacterized protein</fullName>
    </submittedName>
</protein>
<reference evidence="3" key="4">
    <citation type="submission" date="2025-05" db="UniProtKB">
        <authorList>
            <consortium name="EnsemblFungi"/>
        </authorList>
    </citation>
    <scope>IDENTIFICATION</scope>
    <source>
        <strain evidence="3">isolate 1-1 / race 1 (BBBD)</strain>
    </source>
</reference>
<evidence type="ECO:0000313" key="3">
    <source>
        <dbReference type="EnsemblFungi" id="PTTG_04817-t43_1-p1"/>
    </source>
</evidence>
<accession>A0A180GS75</accession>
<feature type="compositionally biased region" description="Low complexity" evidence="1">
    <location>
        <begin position="31"/>
        <end position="49"/>
    </location>
</feature>
<reference evidence="3 4" key="3">
    <citation type="journal article" date="2017" name="G3 (Bethesda)">
        <title>Comparative analysis highlights variable genome content of wheat rusts and divergence of the mating loci.</title>
        <authorList>
            <person name="Cuomo C.A."/>
            <person name="Bakkeren G."/>
            <person name="Khalil H.B."/>
            <person name="Panwar V."/>
            <person name="Joly D."/>
            <person name="Linning R."/>
            <person name="Sakthikumar S."/>
            <person name="Song X."/>
            <person name="Adiconis X."/>
            <person name="Fan L."/>
            <person name="Goldberg J.M."/>
            <person name="Levin J.Z."/>
            <person name="Young S."/>
            <person name="Zeng Q."/>
            <person name="Anikster Y."/>
            <person name="Bruce M."/>
            <person name="Wang M."/>
            <person name="Yin C."/>
            <person name="McCallum B."/>
            <person name="Szabo L.J."/>
            <person name="Hulbert S."/>
            <person name="Chen X."/>
            <person name="Fellers J.P."/>
        </authorList>
    </citation>
    <scope>NUCLEOTIDE SEQUENCE</scope>
    <source>
        <strain evidence="4">Isolate 1-1 / race 1 (BBBD)</strain>
        <strain evidence="3">isolate 1-1 / race 1 (BBBD)</strain>
    </source>
</reference>
<keyword evidence="4" id="KW-1185">Reference proteome</keyword>
<dbReference type="EMBL" id="ADAS02000026">
    <property type="protein sequence ID" value="OAV95687.1"/>
    <property type="molecule type" value="Genomic_DNA"/>
</dbReference>
<evidence type="ECO:0000313" key="4">
    <source>
        <dbReference type="Proteomes" id="UP000005240"/>
    </source>
</evidence>
<feature type="region of interest" description="Disordered" evidence="1">
    <location>
        <begin position="1"/>
        <end position="149"/>
    </location>
</feature>
<reference evidence="2" key="1">
    <citation type="submission" date="2009-11" db="EMBL/GenBank/DDBJ databases">
        <authorList>
            <consortium name="The Broad Institute Genome Sequencing Platform"/>
            <person name="Ward D."/>
            <person name="Feldgarden M."/>
            <person name="Earl A."/>
            <person name="Young S.K."/>
            <person name="Zeng Q."/>
            <person name="Koehrsen M."/>
            <person name="Alvarado L."/>
            <person name="Berlin A."/>
            <person name="Bochicchio J."/>
            <person name="Borenstein D."/>
            <person name="Chapman S.B."/>
            <person name="Chen Z."/>
            <person name="Engels R."/>
            <person name="Freedman E."/>
            <person name="Gellesch M."/>
            <person name="Goldberg J."/>
            <person name="Griggs A."/>
            <person name="Gujja S."/>
            <person name="Heilman E."/>
            <person name="Heiman D."/>
            <person name="Hepburn T."/>
            <person name="Howarth C."/>
            <person name="Jen D."/>
            <person name="Larson L."/>
            <person name="Lewis B."/>
            <person name="Mehta T."/>
            <person name="Park D."/>
            <person name="Pearson M."/>
            <person name="Roberts A."/>
            <person name="Saif S."/>
            <person name="Shea T."/>
            <person name="Shenoy N."/>
            <person name="Sisk P."/>
            <person name="Stolte C."/>
            <person name="Sykes S."/>
            <person name="Thomson T."/>
            <person name="Walk T."/>
            <person name="White J."/>
            <person name="Yandava C."/>
            <person name="Izard J."/>
            <person name="Baranova O.V."/>
            <person name="Blanton J.M."/>
            <person name="Tanner A.C."/>
            <person name="Dewhirst F.E."/>
            <person name="Haas B."/>
            <person name="Nusbaum C."/>
            <person name="Birren B."/>
        </authorList>
    </citation>
    <scope>NUCLEOTIDE SEQUENCE [LARGE SCALE GENOMIC DNA]</scope>
    <source>
        <strain evidence="2">1-1 BBBD Race 1</strain>
    </source>
</reference>
<reference evidence="2" key="2">
    <citation type="submission" date="2016-05" db="EMBL/GenBank/DDBJ databases">
        <title>Comparative analysis highlights variable genome content of wheat rusts and divergence of the mating loci.</title>
        <authorList>
            <person name="Cuomo C.A."/>
            <person name="Bakkeren G."/>
            <person name="Szabo L."/>
            <person name="Khalil H."/>
            <person name="Joly D."/>
            <person name="Goldberg J."/>
            <person name="Young S."/>
            <person name="Zeng Q."/>
            <person name="Fellers J."/>
        </authorList>
    </citation>
    <scope>NUCLEOTIDE SEQUENCE [LARGE SCALE GENOMIC DNA]</scope>
    <source>
        <strain evidence="2">1-1 BBBD Race 1</strain>
    </source>
</reference>
<dbReference type="Proteomes" id="UP000005240">
    <property type="component" value="Unassembled WGS sequence"/>
</dbReference>
<feature type="compositionally biased region" description="Basic and acidic residues" evidence="1">
    <location>
        <begin position="104"/>
        <end position="116"/>
    </location>
</feature>
<evidence type="ECO:0000313" key="2">
    <source>
        <dbReference type="EMBL" id="OAV95687.1"/>
    </source>
</evidence>
<organism evidence="2">
    <name type="scientific">Puccinia triticina (isolate 1-1 / race 1 (BBBD))</name>
    <name type="common">Brown leaf rust fungus</name>
    <dbReference type="NCBI Taxonomy" id="630390"/>
    <lineage>
        <taxon>Eukaryota</taxon>
        <taxon>Fungi</taxon>
        <taxon>Dikarya</taxon>
        <taxon>Basidiomycota</taxon>
        <taxon>Pucciniomycotina</taxon>
        <taxon>Pucciniomycetes</taxon>
        <taxon>Pucciniales</taxon>
        <taxon>Pucciniaceae</taxon>
        <taxon>Puccinia</taxon>
    </lineage>
</organism>
<dbReference type="AlphaFoldDB" id="A0A180GS75"/>
<dbReference type="EnsemblFungi" id="PTTG_04817-t43_1">
    <property type="protein sequence ID" value="PTTG_04817-t43_1-p1"/>
    <property type="gene ID" value="PTTG_04817"/>
</dbReference>
<sequence length="435" mass="48142">MSDRVQAVTDGFRNKNQNPVTNPNAPPPEDPTTTASSPATRTAAPAIPAEGETSALHHPAPSMPRDAAAKKSKTHKNQGKNGNPNRFGKSSADAAPNSTNETGTRNDPDLSKRFEADDTDDESTEAGIEVLDPTPKDSSKGKASPPVVAPKSVAWNDENIATLVEKHLAAEKAGDQEASDLYFAMFKSLMSTKPPVHSAQTPVSASAEDLSNKARPKKLVNPDSYAKYALIPKYHDDEENHSDGESVVGNIQFNVEAVPRHDEMGFTPYFDKNIRELKGPIPLTIFNKAWKNRTILYYAEKRSKFEDSASDRNRYTGYPYPSEWTQSFSDWTSNHQNFYNTLKVEYNFKRMANWLLAHKANADAILAKDGFMVALRYDIQVRTNAFAHWVVLADGSQSVANISVFRSKIAHSCYATARKFDELDFTDNPYAEFGT</sequence>
<dbReference type="VEuPathDB" id="FungiDB:PTTG_04817"/>
<evidence type="ECO:0000256" key="1">
    <source>
        <dbReference type="SAM" id="MobiDB-lite"/>
    </source>
</evidence>
<proteinExistence type="predicted"/>
<gene>
    <name evidence="2" type="ORF">PTTG_04817</name>
</gene>
<dbReference type="OrthoDB" id="2507050at2759"/>